<organism evidence="1">
    <name type="scientific">Rhizophora mucronata</name>
    <name type="common">Asiatic mangrove</name>
    <dbReference type="NCBI Taxonomy" id="61149"/>
    <lineage>
        <taxon>Eukaryota</taxon>
        <taxon>Viridiplantae</taxon>
        <taxon>Streptophyta</taxon>
        <taxon>Embryophyta</taxon>
        <taxon>Tracheophyta</taxon>
        <taxon>Spermatophyta</taxon>
        <taxon>Magnoliopsida</taxon>
        <taxon>eudicotyledons</taxon>
        <taxon>Gunneridae</taxon>
        <taxon>Pentapetalae</taxon>
        <taxon>rosids</taxon>
        <taxon>fabids</taxon>
        <taxon>Malpighiales</taxon>
        <taxon>Rhizophoraceae</taxon>
        <taxon>Rhizophora</taxon>
    </lineage>
</organism>
<name>A0A2P2PC39_RHIMU</name>
<sequence length="83" mass="8991">MPSYLSNPGSYPTASILRSLGIHGPASRSHPRLLGNECETGAIHEQLLVGCSKRSSQLGIITFYSKFLLKTWACLKNSSLVIS</sequence>
<dbReference type="AlphaFoldDB" id="A0A2P2PC39"/>
<dbReference type="EMBL" id="GGEC01071820">
    <property type="protein sequence ID" value="MBX52304.1"/>
    <property type="molecule type" value="Transcribed_RNA"/>
</dbReference>
<protein>
    <submittedName>
        <fullName evidence="1">Uncharacterized protein</fullName>
    </submittedName>
</protein>
<proteinExistence type="predicted"/>
<evidence type="ECO:0000313" key="1">
    <source>
        <dbReference type="EMBL" id="MBX52304.1"/>
    </source>
</evidence>
<reference evidence="1" key="1">
    <citation type="submission" date="2018-02" db="EMBL/GenBank/DDBJ databases">
        <title>Rhizophora mucronata_Transcriptome.</title>
        <authorList>
            <person name="Meera S.P."/>
            <person name="Sreeshan A."/>
            <person name="Augustine A."/>
        </authorList>
    </citation>
    <scope>NUCLEOTIDE SEQUENCE</scope>
    <source>
        <tissue evidence="1">Leaf</tissue>
    </source>
</reference>
<accession>A0A2P2PC39</accession>